<evidence type="ECO:0000256" key="1">
    <source>
        <dbReference type="ARBA" id="ARBA00022432"/>
    </source>
</evidence>
<name>A0A382VE02_9ZZZZ</name>
<evidence type="ECO:0000256" key="3">
    <source>
        <dbReference type="ARBA" id="ARBA00023235"/>
    </source>
</evidence>
<evidence type="ECO:0000256" key="2">
    <source>
        <dbReference type="ARBA" id="ARBA00023152"/>
    </source>
</evidence>
<dbReference type="GO" id="GO:0097367">
    <property type="term" value="F:carbohydrate derivative binding"/>
    <property type="evidence" value="ECO:0007669"/>
    <property type="project" value="InterPro"/>
</dbReference>
<dbReference type="GO" id="GO:0048029">
    <property type="term" value="F:monosaccharide binding"/>
    <property type="evidence" value="ECO:0007669"/>
    <property type="project" value="TreeGrafter"/>
</dbReference>
<accession>A0A382VE02</accession>
<proteinExistence type="predicted"/>
<dbReference type="GO" id="GO:0006094">
    <property type="term" value="P:gluconeogenesis"/>
    <property type="evidence" value="ECO:0007669"/>
    <property type="project" value="UniProtKB-KW"/>
</dbReference>
<dbReference type="EMBL" id="UINC01151271">
    <property type="protein sequence ID" value="SVD44782.1"/>
    <property type="molecule type" value="Genomic_DNA"/>
</dbReference>
<reference evidence="4" key="1">
    <citation type="submission" date="2018-05" db="EMBL/GenBank/DDBJ databases">
        <authorList>
            <person name="Lanie J.A."/>
            <person name="Ng W.-L."/>
            <person name="Kazmierczak K.M."/>
            <person name="Andrzejewski T.M."/>
            <person name="Davidsen T.M."/>
            <person name="Wayne K.J."/>
            <person name="Tettelin H."/>
            <person name="Glass J.I."/>
            <person name="Rusch D."/>
            <person name="Podicherti R."/>
            <person name="Tsui H.-C.T."/>
            <person name="Winkler M.E."/>
        </authorList>
    </citation>
    <scope>NUCLEOTIDE SEQUENCE</scope>
</reference>
<sequence length="147" mass="16082">MADVNHPLDDGLPTDGTAHAASAWAELKDLAKGLLPSLRNLFEGDATRGEHLSIECADLWIDLSRQHLTDEVLRHLHDLARERRVSDTLTRVLHGDNVNGSEDRAAIHGALRTRDQKPSRPDVEAAFATFDQMAELATTIRAGTAMG</sequence>
<protein>
    <recommendedName>
        <fullName evidence="5">Glucose-6-phosphate isomerase</fullName>
    </recommendedName>
</protein>
<dbReference type="InterPro" id="IPR001672">
    <property type="entry name" value="G6P_Isomerase"/>
</dbReference>
<dbReference type="GO" id="GO:0051156">
    <property type="term" value="P:glucose 6-phosphate metabolic process"/>
    <property type="evidence" value="ECO:0007669"/>
    <property type="project" value="TreeGrafter"/>
</dbReference>
<feature type="non-terminal residue" evidence="4">
    <location>
        <position position="147"/>
    </location>
</feature>
<evidence type="ECO:0000313" key="4">
    <source>
        <dbReference type="EMBL" id="SVD44782.1"/>
    </source>
</evidence>
<dbReference type="InterPro" id="IPR046348">
    <property type="entry name" value="SIS_dom_sf"/>
</dbReference>
<dbReference type="Pfam" id="PF00342">
    <property type="entry name" value="PGI"/>
    <property type="match status" value="1"/>
</dbReference>
<keyword evidence="3" id="KW-0413">Isomerase</keyword>
<dbReference type="GO" id="GO:0004347">
    <property type="term" value="F:glucose-6-phosphate isomerase activity"/>
    <property type="evidence" value="ECO:0007669"/>
    <property type="project" value="InterPro"/>
</dbReference>
<dbReference type="SUPFAM" id="SSF53697">
    <property type="entry name" value="SIS domain"/>
    <property type="match status" value="1"/>
</dbReference>
<dbReference type="PANTHER" id="PTHR11469:SF1">
    <property type="entry name" value="GLUCOSE-6-PHOSPHATE ISOMERASE"/>
    <property type="match status" value="1"/>
</dbReference>
<dbReference type="PANTHER" id="PTHR11469">
    <property type="entry name" value="GLUCOSE-6-PHOSPHATE ISOMERASE"/>
    <property type="match status" value="1"/>
</dbReference>
<gene>
    <name evidence="4" type="ORF">METZ01_LOCUS397636</name>
</gene>
<dbReference type="GO" id="GO:0006096">
    <property type="term" value="P:glycolytic process"/>
    <property type="evidence" value="ECO:0007669"/>
    <property type="project" value="UniProtKB-KW"/>
</dbReference>
<evidence type="ECO:0008006" key="5">
    <source>
        <dbReference type="Google" id="ProtNLM"/>
    </source>
</evidence>
<keyword evidence="1" id="KW-0312">Gluconeogenesis</keyword>
<dbReference type="GO" id="GO:0005829">
    <property type="term" value="C:cytosol"/>
    <property type="evidence" value="ECO:0007669"/>
    <property type="project" value="TreeGrafter"/>
</dbReference>
<keyword evidence="2" id="KW-0324">Glycolysis</keyword>
<dbReference type="AlphaFoldDB" id="A0A382VE02"/>
<dbReference type="Gene3D" id="3.40.50.10490">
    <property type="entry name" value="Glucose-6-phosphate isomerase like protein, domain 1"/>
    <property type="match status" value="1"/>
</dbReference>
<dbReference type="PROSITE" id="PS51463">
    <property type="entry name" value="P_GLUCOSE_ISOMERASE_3"/>
    <property type="match status" value="1"/>
</dbReference>
<organism evidence="4">
    <name type="scientific">marine metagenome</name>
    <dbReference type="NCBI Taxonomy" id="408172"/>
    <lineage>
        <taxon>unclassified sequences</taxon>
        <taxon>metagenomes</taxon>
        <taxon>ecological metagenomes</taxon>
    </lineage>
</organism>